<dbReference type="GO" id="GO:0008270">
    <property type="term" value="F:zinc ion binding"/>
    <property type="evidence" value="ECO:0007669"/>
    <property type="project" value="UniProtKB-UniRule"/>
</dbReference>
<dbReference type="GO" id="GO:0045892">
    <property type="term" value="P:negative regulation of DNA-templated transcription"/>
    <property type="evidence" value="ECO:0007669"/>
    <property type="project" value="UniProtKB-UniRule"/>
</dbReference>
<keyword evidence="2 8" id="KW-0547">Nucleotide-binding</keyword>
<keyword evidence="8" id="KW-0862">Zinc</keyword>
<comment type="function">
    <text evidence="8">Negatively regulates transcription of bacterial ribonucleotide reductase nrd genes and operons by binding to NrdR-boxes.</text>
</comment>
<dbReference type="OrthoDB" id="9807461at2"/>
<keyword evidence="6 8" id="KW-0238">DNA-binding</keyword>
<keyword evidence="3 8" id="KW-0863">Zinc-finger</keyword>
<sequence length="157" mass="18383">MKCPFCGDTENKVVDSRLSKDASVIRRRRQCLACDQRFTTYERLEELATYVIKKDGSREVFDRNKLLKGMMTALNKRPGVTAVMVEEFLDKLETGFQERNLREIPSRELGEAVMNKLQEWDDVAYIRFASVYKEFHNVEEFKHELERILANRQTGPA</sequence>
<evidence type="ECO:0000259" key="9">
    <source>
        <dbReference type="PROSITE" id="PS51161"/>
    </source>
</evidence>
<reference evidence="10 11" key="1">
    <citation type="journal article" date="2010" name="Stand. Genomic Sci.">
        <title>Complete genome sequence of Desulfarculus baarsii type strain (2st14).</title>
        <authorList>
            <person name="Sun H."/>
            <person name="Spring S."/>
            <person name="Lapidus A."/>
            <person name="Davenport K."/>
            <person name="Del Rio T.G."/>
            <person name="Tice H."/>
            <person name="Nolan M."/>
            <person name="Copeland A."/>
            <person name="Cheng J.F."/>
            <person name="Lucas S."/>
            <person name="Tapia R."/>
            <person name="Goodwin L."/>
            <person name="Pitluck S."/>
            <person name="Ivanova N."/>
            <person name="Pagani I."/>
            <person name="Mavromatis K."/>
            <person name="Ovchinnikova G."/>
            <person name="Pati A."/>
            <person name="Chen A."/>
            <person name="Palaniappan K."/>
            <person name="Hauser L."/>
            <person name="Chang Y.J."/>
            <person name="Jeffries C.D."/>
            <person name="Detter J.C."/>
            <person name="Han C."/>
            <person name="Rohde M."/>
            <person name="Brambilla E."/>
            <person name="Goker M."/>
            <person name="Woyke T."/>
            <person name="Bristow J."/>
            <person name="Eisen J.A."/>
            <person name="Markowitz V."/>
            <person name="Hugenholtz P."/>
            <person name="Kyrpides N.C."/>
            <person name="Klenk H.P."/>
            <person name="Land M."/>
        </authorList>
    </citation>
    <scope>NUCLEOTIDE SEQUENCE [LARGE SCALE GENOMIC DNA]</scope>
    <source>
        <strain evidence="11">ATCC 33931 / DSM 2075 / LMG 7858 / VKM B-1802 / 2st14</strain>
    </source>
</reference>
<dbReference type="PROSITE" id="PS51161">
    <property type="entry name" value="ATP_CONE"/>
    <property type="match status" value="1"/>
</dbReference>
<dbReference type="PANTHER" id="PTHR30455">
    <property type="entry name" value="TRANSCRIPTIONAL REPRESSOR NRDR"/>
    <property type="match status" value="1"/>
</dbReference>
<dbReference type="Pfam" id="PF03477">
    <property type="entry name" value="ATP-cone"/>
    <property type="match status" value="1"/>
</dbReference>
<keyword evidence="5 8" id="KW-0805">Transcription regulation</keyword>
<dbReference type="GO" id="GO:0005524">
    <property type="term" value="F:ATP binding"/>
    <property type="evidence" value="ECO:0007669"/>
    <property type="project" value="UniProtKB-UniRule"/>
</dbReference>
<evidence type="ECO:0000313" key="10">
    <source>
        <dbReference type="EMBL" id="ADK85745.1"/>
    </source>
</evidence>
<dbReference type="AlphaFoldDB" id="E1QJK2"/>
<evidence type="ECO:0000256" key="5">
    <source>
        <dbReference type="ARBA" id="ARBA00023015"/>
    </source>
</evidence>
<feature type="domain" description="ATP-cone" evidence="9">
    <location>
        <begin position="49"/>
        <end position="140"/>
    </location>
</feature>
<evidence type="ECO:0000256" key="6">
    <source>
        <dbReference type="ARBA" id="ARBA00023125"/>
    </source>
</evidence>
<dbReference type="InterPro" id="IPR055173">
    <property type="entry name" value="NrdR-like_N"/>
</dbReference>
<comment type="similarity">
    <text evidence="8">Belongs to the NrdR family.</text>
</comment>
<evidence type="ECO:0000313" key="11">
    <source>
        <dbReference type="Proteomes" id="UP000009047"/>
    </source>
</evidence>
<accession>E1QJK2</accession>
<evidence type="ECO:0000256" key="7">
    <source>
        <dbReference type="ARBA" id="ARBA00023163"/>
    </source>
</evidence>
<comment type="cofactor">
    <cofactor evidence="8">
        <name>Zn(2+)</name>
        <dbReference type="ChEBI" id="CHEBI:29105"/>
    </cofactor>
    <text evidence="8">Binds 1 zinc ion.</text>
</comment>
<dbReference type="GO" id="GO:0003677">
    <property type="term" value="F:DNA binding"/>
    <property type="evidence" value="ECO:0007669"/>
    <property type="project" value="UniProtKB-KW"/>
</dbReference>
<evidence type="ECO:0000256" key="1">
    <source>
        <dbReference type="ARBA" id="ARBA00022491"/>
    </source>
</evidence>
<dbReference type="Proteomes" id="UP000009047">
    <property type="component" value="Chromosome"/>
</dbReference>
<keyword evidence="7 8" id="KW-0804">Transcription</keyword>
<dbReference type="InterPro" id="IPR003796">
    <property type="entry name" value="RNR_NrdR-like"/>
</dbReference>
<evidence type="ECO:0000256" key="4">
    <source>
        <dbReference type="ARBA" id="ARBA00022840"/>
    </source>
</evidence>
<keyword evidence="8" id="KW-0479">Metal-binding</keyword>
<keyword evidence="11" id="KW-1185">Reference proteome</keyword>
<evidence type="ECO:0000256" key="3">
    <source>
        <dbReference type="ARBA" id="ARBA00022771"/>
    </source>
</evidence>
<dbReference type="PANTHER" id="PTHR30455:SF2">
    <property type="entry name" value="TRANSCRIPTIONAL REPRESSOR NRDR"/>
    <property type="match status" value="1"/>
</dbReference>
<feature type="zinc finger region" evidence="8">
    <location>
        <begin position="3"/>
        <end position="34"/>
    </location>
</feature>
<protein>
    <recommendedName>
        <fullName evidence="8">Transcriptional repressor NrdR</fullName>
    </recommendedName>
</protein>
<dbReference type="KEGG" id="dbr:Deba_2383"/>
<keyword evidence="1 8" id="KW-0678">Repressor</keyword>
<organism evidence="10 11">
    <name type="scientific">Desulfarculus baarsii (strain ATCC 33931 / DSM 2075 / LMG 7858 / VKM B-1802 / 2st14)</name>
    <dbReference type="NCBI Taxonomy" id="644282"/>
    <lineage>
        <taxon>Bacteria</taxon>
        <taxon>Pseudomonadati</taxon>
        <taxon>Thermodesulfobacteriota</taxon>
        <taxon>Desulfarculia</taxon>
        <taxon>Desulfarculales</taxon>
        <taxon>Desulfarculaceae</taxon>
        <taxon>Desulfarculus</taxon>
    </lineage>
</organism>
<dbReference type="NCBIfam" id="TIGR00244">
    <property type="entry name" value="transcriptional regulator NrdR"/>
    <property type="match status" value="1"/>
</dbReference>
<dbReference type="Pfam" id="PF22811">
    <property type="entry name" value="Zn_ribbon_NrdR"/>
    <property type="match status" value="1"/>
</dbReference>
<dbReference type="EMBL" id="CP002085">
    <property type="protein sequence ID" value="ADK85745.1"/>
    <property type="molecule type" value="Genomic_DNA"/>
</dbReference>
<dbReference type="InterPro" id="IPR005144">
    <property type="entry name" value="ATP-cone_dom"/>
</dbReference>
<dbReference type="STRING" id="644282.Deba_2383"/>
<proteinExistence type="inferred from homology"/>
<dbReference type="HOGENOM" id="CLU_108412_0_0_7"/>
<evidence type="ECO:0000256" key="8">
    <source>
        <dbReference type="HAMAP-Rule" id="MF_00440"/>
    </source>
</evidence>
<keyword evidence="4 8" id="KW-0067">ATP-binding</keyword>
<evidence type="ECO:0000256" key="2">
    <source>
        <dbReference type="ARBA" id="ARBA00022741"/>
    </source>
</evidence>
<dbReference type="RefSeq" id="WP_013259184.1">
    <property type="nucleotide sequence ID" value="NC_014365.1"/>
</dbReference>
<dbReference type="HAMAP" id="MF_00440">
    <property type="entry name" value="NrdR"/>
    <property type="match status" value="1"/>
</dbReference>
<dbReference type="eggNOG" id="COG1327">
    <property type="taxonomic scope" value="Bacteria"/>
</dbReference>
<gene>
    <name evidence="8" type="primary">nrdR</name>
    <name evidence="10" type="ordered locus">Deba_2383</name>
</gene>
<name>E1QJK2_DESB2</name>